<dbReference type="Proteomes" id="UP000241769">
    <property type="component" value="Unassembled WGS sequence"/>
</dbReference>
<name>A0A2P6MXT7_9EUKA</name>
<gene>
    <name evidence="1" type="ORF">PROFUN_15093</name>
</gene>
<protein>
    <submittedName>
        <fullName evidence="1">Uncharacterized protein</fullName>
    </submittedName>
</protein>
<evidence type="ECO:0000313" key="2">
    <source>
        <dbReference type="Proteomes" id="UP000241769"/>
    </source>
</evidence>
<proteinExistence type="predicted"/>
<accession>A0A2P6MXT7</accession>
<comment type="caution">
    <text evidence="1">The sequence shown here is derived from an EMBL/GenBank/DDBJ whole genome shotgun (WGS) entry which is preliminary data.</text>
</comment>
<dbReference type="AlphaFoldDB" id="A0A2P6MXT7"/>
<reference evidence="1 2" key="1">
    <citation type="journal article" date="2018" name="Genome Biol. Evol.">
        <title>Multiple Roots of Fruiting Body Formation in Amoebozoa.</title>
        <authorList>
            <person name="Hillmann F."/>
            <person name="Forbes G."/>
            <person name="Novohradska S."/>
            <person name="Ferling I."/>
            <person name="Riege K."/>
            <person name="Groth M."/>
            <person name="Westermann M."/>
            <person name="Marz M."/>
            <person name="Spaller T."/>
            <person name="Winckler T."/>
            <person name="Schaap P."/>
            <person name="Glockner G."/>
        </authorList>
    </citation>
    <scope>NUCLEOTIDE SEQUENCE [LARGE SCALE GENOMIC DNA]</scope>
    <source>
        <strain evidence="1 2">Jena</strain>
    </source>
</reference>
<organism evidence="1 2">
    <name type="scientific">Planoprotostelium fungivorum</name>
    <dbReference type="NCBI Taxonomy" id="1890364"/>
    <lineage>
        <taxon>Eukaryota</taxon>
        <taxon>Amoebozoa</taxon>
        <taxon>Evosea</taxon>
        <taxon>Variosea</taxon>
        <taxon>Cavosteliida</taxon>
        <taxon>Cavosteliaceae</taxon>
        <taxon>Planoprotostelium</taxon>
    </lineage>
</organism>
<dbReference type="InParanoid" id="A0A2P6MXT7"/>
<evidence type="ECO:0000313" key="1">
    <source>
        <dbReference type="EMBL" id="PRP76519.1"/>
    </source>
</evidence>
<sequence length="320" mass="37060">MEVTSPMYRWNRSSMEEHKDSLRAILDMIPAAQRDVLDPLYQQLEEKFAGLDQNTVKIVFHGSQGSWKSGTLNRIACPESWLIERGLPIEWFGRYPLASRDGTSVTPFPYRLFKRQLQNESPLFQIQVRFSENFPQEELQADAKNLVDLLAPESILHRYRQQEVNGKPKHHLIESIDRCLWDWDSTGIVITDLPGYRHSSESHYNPSSDERNLRHLMDSTVIMFFGNRPGVSTGGEGDSTRDCHRVRLPQRQAKIYTYERDFSTLLGGLAEIFTVPLPHECVMRNYVERQEFFNYISGRARVFRIDDLCDPPPARGSLVI</sequence>
<keyword evidence="2" id="KW-1185">Reference proteome</keyword>
<dbReference type="EMBL" id="MDYQ01000319">
    <property type="protein sequence ID" value="PRP76519.1"/>
    <property type="molecule type" value="Genomic_DNA"/>
</dbReference>